<protein>
    <recommendedName>
        <fullName evidence="2">JmjC domain-containing protein</fullName>
    </recommendedName>
</protein>
<evidence type="ECO:0008006" key="2">
    <source>
        <dbReference type="Google" id="ProtNLM"/>
    </source>
</evidence>
<reference evidence="1" key="1">
    <citation type="journal article" date="2016" name="Mol. Biol. Evol.">
        <title>Comparative Genomics of Early-Diverging Mushroom-Forming Fungi Provides Insights into the Origins of Lignocellulose Decay Capabilities.</title>
        <authorList>
            <person name="Nagy L.G."/>
            <person name="Riley R."/>
            <person name="Tritt A."/>
            <person name="Adam C."/>
            <person name="Daum C."/>
            <person name="Floudas D."/>
            <person name="Sun H."/>
            <person name="Yadav J.S."/>
            <person name="Pangilinan J."/>
            <person name="Larsson K.H."/>
            <person name="Matsuura K."/>
            <person name="Barry K."/>
            <person name="Labutti K."/>
            <person name="Kuo R."/>
            <person name="Ohm R.A."/>
            <person name="Bhattacharya S.S."/>
            <person name="Shirouzu T."/>
            <person name="Yoshinaga Y."/>
            <person name="Martin F.M."/>
            <person name="Grigoriev I.V."/>
            <person name="Hibbett D.S."/>
        </authorList>
    </citation>
    <scope>NUCLEOTIDE SEQUENCE [LARGE SCALE GENOMIC DNA]</scope>
    <source>
        <strain evidence="1">CBS 109695</strain>
    </source>
</reference>
<dbReference type="EMBL" id="KV417889">
    <property type="protein sequence ID" value="KZP04781.1"/>
    <property type="molecule type" value="Genomic_DNA"/>
</dbReference>
<gene>
    <name evidence="1" type="ORF">FIBSPDRAFT_967846</name>
</gene>
<evidence type="ECO:0000313" key="1">
    <source>
        <dbReference type="EMBL" id="KZP04781.1"/>
    </source>
</evidence>
<organism evidence="1">
    <name type="scientific">Athelia psychrophila</name>
    <dbReference type="NCBI Taxonomy" id="1759441"/>
    <lineage>
        <taxon>Eukaryota</taxon>
        <taxon>Fungi</taxon>
        <taxon>Dikarya</taxon>
        <taxon>Basidiomycota</taxon>
        <taxon>Agaricomycotina</taxon>
        <taxon>Agaricomycetes</taxon>
        <taxon>Agaricomycetidae</taxon>
        <taxon>Atheliales</taxon>
        <taxon>Atheliaceae</taxon>
        <taxon>Athelia</taxon>
    </lineage>
</organism>
<dbReference type="Gene3D" id="2.60.120.650">
    <property type="entry name" value="Cupin"/>
    <property type="match status" value="1"/>
</dbReference>
<dbReference type="AlphaFoldDB" id="A0A167V9N9"/>
<name>A0A167V9N9_9AGAM</name>
<sequence>MNSKPPPTRRKGKGQAKIEPPTEACLPFYLPKHSLIIAQRSAESVSIPYFLETNDLGAQEYIFQPDAHSAKTDIALLRHIVEIVRSQFDSNGQPPHRRPAACDPSLGPDHASSIFVVNRKEFNAMPSSQKQEIFRHRHILVRGADTGQRTRFDEAGLETLEELDTPVSLQYSDKKSLFNTDAMLRKAPLREMLKHSQSDSPVAINALDLPLGGVSVPVPPSFLDMATDAYSGPRVKHLMKELIDMQNVTSWGTAATANAVSWFHMDDDGFATCVSVQAGQKWWVLARKKDPNPRADEMSDISTFNRWTVEDIDGQIWELEAVLLDPSVTLYMRGCTPHFVLGLDGTIVHGRHFYTSSGIQRSCHGIVHTFVMGYGITNIFHDDGTRSMLRQMMALWYRHYILRHGFDSQDEHVPDMRTIDGLFDVIAVGCVLEFTTALSRSRYDPSYDPGTDEARALRAQENQAREWFRVVMKVFGSQHLILSGRAMVEVSTIWESVMVRFAIAVVNHMKHRSHEKPTAPGVNPHTVEDALRMHLRDDHPDLIPAFEVGLQEQGMNHLSWPMSDHPLDVVIPKRPLAHHLLHALGLPEARELPGLRLSLNSAQGSTGVRNAVRRFYRGAWPGDESPHD</sequence>
<accession>A0A167V9N9</accession>
<proteinExistence type="predicted"/>
<dbReference type="OrthoDB" id="3270451at2759"/>
<dbReference type="SUPFAM" id="SSF51197">
    <property type="entry name" value="Clavaminate synthase-like"/>
    <property type="match status" value="1"/>
</dbReference>